<comment type="caution">
    <text evidence="1">The sequence shown here is derived from an EMBL/GenBank/DDBJ whole genome shotgun (WGS) entry which is preliminary data.</text>
</comment>
<protein>
    <recommendedName>
        <fullName evidence="3">BTB domain-containing protein</fullName>
    </recommendedName>
</protein>
<evidence type="ECO:0000313" key="1">
    <source>
        <dbReference type="EMBL" id="VUC25850.1"/>
    </source>
</evidence>
<keyword evidence="2" id="KW-1185">Reference proteome</keyword>
<dbReference type="EMBL" id="CABFNS010000741">
    <property type="protein sequence ID" value="VUC25850.1"/>
    <property type="molecule type" value="Genomic_DNA"/>
</dbReference>
<gene>
    <name evidence="1" type="ORF">CLO192961_LOCUS176457</name>
</gene>
<evidence type="ECO:0008006" key="3">
    <source>
        <dbReference type="Google" id="ProtNLM"/>
    </source>
</evidence>
<accession>A0ABY6U533</accession>
<organism evidence="1 2">
    <name type="scientific">Bionectria ochroleuca</name>
    <name type="common">Gliocladium roseum</name>
    <dbReference type="NCBI Taxonomy" id="29856"/>
    <lineage>
        <taxon>Eukaryota</taxon>
        <taxon>Fungi</taxon>
        <taxon>Dikarya</taxon>
        <taxon>Ascomycota</taxon>
        <taxon>Pezizomycotina</taxon>
        <taxon>Sordariomycetes</taxon>
        <taxon>Hypocreomycetidae</taxon>
        <taxon>Hypocreales</taxon>
        <taxon>Bionectriaceae</taxon>
        <taxon>Clonostachys</taxon>
    </lineage>
</organism>
<evidence type="ECO:0000313" key="2">
    <source>
        <dbReference type="Proteomes" id="UP000766486"/>
    </source>
</evidence>
<proteinExistence type="predicted"/>
<sequence>MAPEPQISYDLSPRGDTLFVLKNPNAPFARRTKDAQGDVSEETAIHEAKSVTFRVSSQHLTLASRYFERMLLGTLSESTPKDNSYFVVEASEIIHGCSGQVPFELSDEDLAKMAVLVDFHQCHGVVRFFARLWMSKPQFEPKTVLGRDLALRLVAHCVFEPHNHLKIGLWCQNFSWLGTTLFDKHSLPINDDLIAKMNERRVKAIGNALDRLYSLLNELSDPAQYNAWCLSAECATQCLGKLTSQMITRGILVNRAERPYNSLSCANIMELIQSISIELARPRERAILRQICRGLFAVGFRRGWRESPGGSVTDDGIINARLEDALRQITGSASMAHVCTFNQVLQTIKSTMERDVYGVGSSDRT</sequence>
<dbReference type="Proteomes" id="UP000766486">
    <property type="component" value="Unassembled WGS sequence"/>
</dbReference>
<reference evidence="1 2" key="1">
    <citation type="submission" date="2019-06" db="EMBL/GenBank/DDBJ databases">
        <authorList>
            <person name="Broberg M."/>
        </authorList>
    </citation>
    <scope>NUCLEOTIDE SEQUENCE [LARGE SCALE GENOMIC DNA]</scope>
</reference>
<name>A0ABY6U533_BIOOC</name>